<dbReference type="InParanoid" id="Q7SA21"/>
<dbReference type="GeneID" id="3878648"/>
<proteinExistence type="predicted"/>
<dbReference type="PANTHER" id="PTHR37576">
    <property type="entry name" value="DEFECT AT LOW TEMPERATURE PROTEIN 1"/>
    <property type="match status" value="1"/>
</dbReference>
<sequence>MEPLIVDQAGIIWNPGVHRRFPWLGIIPLVLSICCTGLAIGVVLQSSGQPEADWSGHRQPGVLLAYTSTLANALTGLAFAQAAVVFFWTQAVQPMPVSNLHYNWASSSSVIGAFRSLCRKKAIRASIVTIIVTITSFLRGPLMQRASFVQIVDVSHNGTVDLQVKHNISDTWGGTVDGRDTRNVMFTSEFAQVTRDFQAKAPIHIEGASCENCTLTVKAFGFDVDHCEELTSSPTNYNLTVGLATIGNVSRIFESAIDVWFEHRSFTGLNISTKRKAHSDGGDEAWSQACSGKLVGQTCILVPSVVAYNISITGGHASFQTDSWKDDRVVEHINLTWPVSSVGSGITILPLQVVGSTLFNSIAEVWWSGAVGWATKADGLTANLYTGNWSAARFPCHQFYLDPMDDIINSYRELAFRMSVHAANNPGHDSLGVPLPREEQKGIPYTSHLTQVQYAAAIPELLLAVAVSLAGPVATMALLWGWWRLGRNFSMSPLELAYAFTSPPPEKGPYGKSSITLSSDSKSDLGYHGGGGGGVTTTQQENEASGMDGLFADCDSNASAGELADHFRNKGKASGGGGGGGGGEPKIQYGVVNGEGGRFSFAVVEGF</sequence>
<accession>Q7SA21</accession>
<evidence type="ECO:0000256" key="1">
    <source>
        <dbReference type="SAM" id="MobiDB-lite"/>
    </source>
</evidence>
<dbReference type="InterPro" id="IPR021514">
    <property type="entry name" value="DUF3176"/>
</dbReference>
<feature type="region of interest" description="Disordered" evidence="1">
    <location>
        <begin position="521"/>
        <end position="540"/>
    </location>
</feature>
<keyword evidence="4" id="KW-1185">Reference proteome</keyword>
<feature type="transmembrane region" description="Helical" evidence="2">
    <location>
        <begin position="21"/>
        <end position="44"/>
    </location>
</feature>
<keyword evidence="2" id="KW-0812">Transmembrane</keyword>
<dbReference type="HOGENOM" id="CLU_020821_1_0_1"/>
<evidence type="ECO:0000313" key="3">
    <source>
        <dbReference type="EMBL" id="EAA33264.2"/>
    </source>
</evidence>
<dbReference type="Pfam" id="PF11374">
    <property type="entry name" value="DUF3176"/>
    <property type="match status" value="1"/>
</dbReference>
<gene>
    <name evidence="3" type="ORF">NCU07342</name>
</gene>
<dbReference type="RefSeq" id="XP_962500.2">
    <property type="nucleotide sequence ID" value="XM_957407.2"/>
</dbReference>
<reference evidence="3 4" key="1">
    <citation type="journal article" date="2003" name="Nature">
        <title>The genome sequence of the filamentous fungus Neurospora crassa.</title>
        <authorList>
            <person name="Galagan J.E."/>
            <person name="Calvo S.E."/>
            <person name="Borkovich K.A."/>
            <person name="Selker E.U."/>
            <person name="Read N.D."/>
            <person name="Jaffe D."/>
            <person name="FitzHugh W."/>
            <person name="Ma L.J."/>
            <person name="Smirnov S."/>
            <person name="Purcell S."/>
            <person name="Rehman B."/>
            <person name="Elkins T."/>
            <person name="Engels R."/>
            <person name="Wang S."/>
            <person name="Nielsen C.B."/>
            <person name="Butler J."/>
            <person name="Endrizzi M."/>
            <person name="Qui D."/>
            <person name="Ianakiev P."/>
            <person name="Bell-Pedersen D."/>
            <person name="Nelson M.A."/>
            <person name="Werner-Washburne M."/>
            <person name="Selitrennikoff C.P."/>
            <person name="Kinsey J.A."/>
            <person name="Braun E.L."/>
            <person name="Zelter A."/>
            <person name="Schulte U."/>
            <person name="Kothe G.O."/>
            <person name="Jedd G."/>
            <person name="Mewes W."/>
            <person name="Staben C."/>
            <person name="Marcotte E."/>
            <person name="Greenberg D."/>
            <person name="Roy A."/>
            <person name="Foley K."/>
            <person name="Naylor J."/>
            <person name="Stange-Thomann N."/>
            <person name="Barrett R."/>
            <person name="Gnerre S."/>
            <person name="Kamal M."/>
            <person name="Kamvysselis M."/>
            <person name="Mauceli E."/>
            <person name="Bielke C."/>
            <person name="Rudd S."/>
            <person name="Frishman D."/>
            <person name="Krystofova S."/>
            <person name="Rasmussen C."/>
            <person name="Metzenberg R.L."/>
            <person name="Perkins D.D."/>
            <person name="Kroken S."/>
            <person name="Cogoni C."/>
            <person name="Macino G."/>
            <person name="Catcheside D."/>
            <person name="Li W."/>
            <person name="Pratt R.J."/>
            <person name="Osmani S.A."/>
            <person name="DeSouza C.P."/>
            <person name="Glass L."/>
            <person name="Orbach M.J."/>
            <person name="Berglund J.A."/>
            <person name="Voelker R."/>
            <person name="Yarden O."/>
            <person name="Plamann M."/>
            <person name="Seiler S."/>
            <person name="Dunlap J."/>
            <person name="Radford A."/>
            <person name="Aramayo R."/>
            <person name="Natvig D.O."/>
            <person name="Alex L.A."/>
            <person name="Mannhaupt G."/>
            <person name="Ebbole D.J."/>
            <person name="Freitag M."/>
            <person name="Paulsen I."/>
            <person name="Sachs M.S."/>
            <person name="Lander E.S."/>
            <person name="Nusbaum C."/>
            <person name="Birren B."/>
        </authorList>
    </citation>
    <scope>NUCLEOTIDE SEQUENCE [LARGE SCALE GENOMIC DNA]</scope>
    <source>
        <strain evidence="4">ATCC 24698 / 74-OR23-1A / CBS 708.71 / DSM 1257 / FGSC 987</strain>
    </source>
</reference>
<organism evidence="3 4">
    <name type="scientific">Neurospora crassa (strain ATCC 24698 / 74-OR23-1A / CBS 708.71 / DSM 1257 / FGSC 987)</name>
    <dbReference type="NCBI Taxonomy" id="367110"/>
    <lineage>
        <taxon>Eukaryota</taxon>
        <taxon>Fungi</taxon>
        <taxon>Dikarya</taxon>
        <taxon>Ascomycota</taxon>
        <taxon>Pezizomycotina</taxon>
        <taxon>Sordariomycetes</taxon>
        <taxon>Sordariomycetidae</taxon>
        <taxon>Sordariales</taxon>
        <taxon>Sordariaceae</taxon>
        <taxon>Neurospora</taxon>
    </lineage>
</organism>
<dbReference type="OrthoDB" id="5357734at2759"/>
<dbReference type="STRING" id="367110.Q7SA21"/>
<name>Q7SA21_NEUCR</name>
<keyword evidence="2" id="KW-1133">Transmembrane helix</keyword>
<evidence type="ECO:0000256" key="2">
    <source>
        <dbReference type="SAM" id="Phobius"/>
    </source>
</evidence>
<dbReference type="KEGG" id="ncr:NCU07342"/>
<dbReference type="AlphaFoldDB" id="Q7SA21"/>
<dbReference type="Proteomes" id="UP000001805">
    <property type="component" value="Chromosome 4, Linkage Group IV"/>
</dbReference>
<protein>
    <submittedName>
        <fullName evidence="3">Uncharacterized protein</fullName>
    </submittedName>
</protein>
<dbReference type="PANTHER" id="PTHR37576:SF2">
    <property type="entry name" value="DEFECT AT LOW TEMPERATURE PROTEIN 1"/>
    <property type="match status" value="1"/>
</dbReference>
<evidence type="ECO:0000313" key="4">
    <source>
        <dbReference type="Proteomes" id="UP000001805"/>
    </source>
</evidence>
<dbReference type="VEuPathDB" id="FungiDB:NCU07342"/>
<feature type="transmembrane region" description="Helical" evidence="2">
    <location>
        <begin position="64"/>
        <end position="88"/>
    </location>
</feature>
<dbReference type="EMBL" id="CM002239">
    <property type="protein sequence ID" value="EAA33264.2"/>
    <property type="molecule type" value="Genomic_DNA"/>
</dbReference>
<keyword evidence="2" id="KW-0472">Membrane</keyword>
<feature type="transmembrane region" description="Helical" evidence="2">
    <location>
        <begin position="461"/>
        <end position="483"/>
    </location>
</feature>